<protein>
    <submittedName>
        <fullName evidence="2">Uncharacterized protein</fullName>
    </submittedName>
</protein>
<accession>V2WXX6</accession>
<dbReference type="STRING" id="1381753.V2WXX6"/>
<dbReference type="KEGG" id="mrr:Moror_10667"/>
<dbReference type="Proteomes" id="UP000017559">
    <property type="component" value="Unassembled WGS sequence"/>
</dbReference>
<comment type="caution">
    <text evidence="2">The sequence shown here is derived from an EMBL/GenBank/DDBJ whole genome shotgun (WGS) entry which is preliminary data.</text>
</comment>
<name>V2WXX6_MONRO</name>
<feature type="region of interest" description="Disordered" evidence="1">
    <location>
        <begin position="249"/>
        <end position="273"/>
    </location>
</feature>
<dbReference type="SUPFAM" id="SSF74788">
    <property type="entry name" value="Cullin repeat-like"/>
    <property type="match status" value="1"/>
</dbReference>
<dbReference type="Gene3D" id="1.20.1310.10">
    <property type="entry name" value="Cullin Repeats"/>
    <property type="match status" value="1"/>
</dbReference>
<reference evidence="2 3" key="1">
    <citation type="journal article" date="2014" name="BMC Genomics">
        <title>Genome and secretome analysis of the hemibiotrophic fungal pathogen, Moniliophthora roreri, which causes frosty pod rot disease of cacao: mechanisms of the biotrophic and necrotrophic phases.</title>
        <authorList>
            <person name="Meinhardt L.W."/>
            <person name="Costa G.G.L."/>
            <person name="Thomazella D.P.T."/>
            <person name="Teixeira P.J.P.L."/>
            <person name="Carazzolle M.F."/>
            <person name="Schuster S.C."/>
            <person name="Carlson J.E."/>
            <person name="Guiltinan M.J."/>
            <person name="Mieczkowski P."/>
            <person name="Farmer A."/>
            <person name="Ramaraj T."/>
            <person name="Crozier J."/>
            <person name="Davis R.E."/>
            <person name="Shao J."/>
            <person name="Melnick R.L."/>
            <person name="Pereira G.A.G."/>
            <person name="Bailey B.A."/>
        </authorList>
    </citation>
    <scope>NUCLEOTIDE SEQUENCE [LARGE SCALE GENOMIC DNA]</scope>
    <source>
        <strain evidence="2 3">MCA 2997</strain>
    </source>
</reference>
<evidence type="ECO:0000256" key="1">
    <source>
        <dbReference type="SAM" id="MobiDB-lite"/>
    </source>
</evidence>
<evidence type="ECO:0000313" key="2">
    <source>
        <dbReference type="EMBL" id="ESK91693.1"/>
    </source>
</evidence>
<sequence length="273" mass="30881">MSPIRNPKPSRSFDDIWGDILPVLDILFSDIQNVSTPTIDNQTYMKAYTACVDLCAGNIHPSDKTLPALQNPGLASLFRPSDSRTHKSLLFYEKLDAYFAEIVRSLGSPQDTLLDPSRIITRFQAYATAVKKIDGNLNYFNRHLVQRWRDEGKGWIDKSGRPSKDQRALEDQLIKWGYRKGEGSIAEYEAYAEAGAPLTTVASIRATALRRFRTDFVERLDLGVAEVADSEKEAMEVMLKEIGFPPEHPWRKMLRGPEIQTDGDEDRIETAQS</sequence>
<proteinExistence type="predicted"/>
<keyword evidence="3" id="KW-1185">Reference proteome</keyword>
<dbReference type="InterPro" id="IPR016159">
    <property type="entry name" value="Cullin_repeat-like_dom_sf"/>
</dbReference>
<gene>
    <name evidence="2" type="ORF">Moror_10667</name>
</gene>
<dbReference type="HOGENOM" id="CLU_1019715_0_0_1"/>
<organism evidence="2 3">
    <name type="scientific">Moniliophthora roreri (strain MCA 2997)</name>
    <name type="common">Cocoa frosty pod rot fungus</name>
    <name type="synonym">Crinipellis roreri</name>
    <dbReference type="NCBI Taxonomy" id="1381753"/>
    <lineage>
        <taxon>Eukaryota</taxon>
        <taxon>Fungi</taxon>
        <taxon>Dikarya</taxon>
        <taxon>Basidiomycota</taxon>
        <taxon>Agaricomycotina</taxon>
        <taxon>Agaricomycetes</taxon>
        <taxon>Agaricomycetidae</taxon>
        <taxon>Agaricales</taxon>
        <taxon>Marasmiineae</taxon>
        <taxon>Marasmiaceae</taxon>
        <taxon>Moniliophthora</taxon>
    </lineage>
</organism>
<evidence type="ECO:0000313" key="3">
    <source>
        <dbReference type="Proteomes" id="UP000017559"/>
    </source>
</evidence>
<dbReference type="EMBL" id="AWSO01000328">
    <property type="protein sequence ID" value="ESK91693.1"/>
    <property type="molecule type" value="Genomic_DNA"/>
</dbReference>
<dbReference type="AlphaFoldDB" id="V2WXX6"/>